<dbReference type="AlphaFoldDB" id="A0A3A1TUW9"/>
<accession>A0A3A1TUW9</accession>
<dbReference type="EMBL" id="QXTG01000002">
    <property type="protein sequence ID" value="RIX28053.1"/>
    <property type="molecule type" value="Genomic_DNA"/>
</dbReference>
<dbReference type="PROSITE" id="PS51318">
    <property type="entry name" value="TAT"/>
    <property type="match status" value="1"/>
</dbReference>
<evidence type="ECO:0000313" key="2">
    <source>
        <dbReference type="Proteomes" id="UP000265742"/>
    </source>
</evidence>
<dbReference type="InterPro" id="IPR006311">
    <property type="entry name" value="TAT_signal"/>
</dbReference>
<organism evidence="1 2">
    <name type="scientific">Amnibacterium setariae</name>
    <dbReference type="NCBI Taxonomy" id="2306585"/>
    <lineage>
        <taxon>Bacteria</taxon>
        <taxon>Bacillati</taxon>
        <taxon>Actinomycetota</taxon>
        <taxon>Actinomycetes</taxon>
        <taxon>Micrococcales</taxon>
        <taxon>Microbacteriaceae</taxon>
        <taxon>Amnibacterium</taxon>
    </lineage>
</organism>
<dbReference type="RefSeq" id="WP_119482363.1">
    <property type="nucleotide sequence ID" value="NZ_QXTG01000002.1"/>
</dbReference>
<proteinExistence type="predicted"/>
<evidence type="ECO:0000313" key="1">
    <source>
        <dbReference type="EMBL" id="RIX28053.1"/>
    </source>
</evidence>
<keyword evidence="2" id="KW-1185">Reference proteome</keyword>
<name>A0A3A1TUW9_9MICO</name>
<dbReference type="OrthoDB" id="4227064at2"/>
<dbReference type="Proteomes" id="UP000265742">
    <property type="component" value="Unassembled WGS sequence"/>
</dbReference>
<protein>
    <submittedName>
        <fullName evidence="1">Uncharacterized protein</fullName>
    </submittedName>
</protein>
<sequence length="155" mass="15752">MPVVRRALLALGLVVAVAIVAGATFAVVRFAVPAAAPGEGVRSASVDARSGSAEDAPRSFLDRPPYASCGHVVLGADDPIPAARIACLAGAGDEGRELVVESSTAEGDPVVRYYRAGPGIRGVLIFEDATADPADGRWHRVACASGRIDQTGACA</sequence>
<comment type="caution">
    <text evidence="1">The sequence shown here is derived from an EMBL/GenBank/DDBJ whole genome shotgun (WGS) entry which is preliminary data.</text>
</comment>
<gene>
    <name evidence="1" type="ORF">D1781_11190</name>
</gene>
<reference evidence="2" key="1">
    <citation type="submission" date="2018-09" db="EMBL/GenBank/DDBJ databases">
        <authorList>
            <person name="Kim I."/>
        </authorList>
    </citation>
    <scope>NUCLEOTIDE SEQUENCE [LARGE SCALE GENOMIC DNA]</scope>
    <source>
        <strain evidence="2">DD4a</strain>
    </source>
</reference>